<feature type="signal peptide" evidence="1">
    <location>
        <begin position="1"/>
        <end position="21"/>
    </location>
</feature>
<dbReference type="AlphaFoldDB" id="A0A4S2MQZ2"/>
<evidence type="ECO:0000256" key="1">
    <source>
        <dbReference type="SAM" id="SignalP"/>
    </source>
</evidence>
<protein>
    <submittedName>
        <fullName evidence="2">Uncharacterized protein</fullName>
    </submittedName>
</protein>
<proteinExistence type="predicted"/>
<reference evidence="2 3" key="1">
    <citation type="submission" date="2019-04" db="EMBL/GenBank/DDBJ databases">
        <title>Comparative genomics and transcriptomics to analyze fruiting body development in filamentous ascomycetes.</title>
        <authorList>
            <consortium name="DOE Joint Genome Institute"/>
            <person name="Lutkenhaus R."/>
            <person name="Traeger S."/>
            <person name="Breuer J."/>
            <person name="Kuo A."/>
            <person name="Lipzen A."/>
            <person name="Pangilinan J."/>
            <person name="Dilworth D."/>
            <person name="Sandor L."/>
            <person name="Poggeler S."/>
            <person name="Barry K."/>
            <person name="Grigoriev I.V."/>
            <person name="Nowrousian M."/>
        </authorList>
    </citation>
    <scope>NUCLEOTIDE SEQUENCE [LARGE SCALE GENOMIC DNA]</scope>
    <source>
        <strain evidence="2 3">CBS 389.68</strain>
    </source>
</reference>
<dbReference type="InParanoid" id="A0A4S2MQZ2"/>
<sequence length="133" mass="15084">MFRILLTLTVFTFLAITAVHAANAECWDSGQKMDYDPLEGMINKFCDEHHDKRAKPGHPVEAKIDHPGDSKTYVKLAYEAFDTVDNKDGFRVDKAECKKVLNDIKMECTNDKKTKGGKVKMHNGWIKLDPNAK</sequence>
<keyword evidence="3" id="KW-1185">Reference proteome</keyword>
<accession>A0A4S2MQZ2</accession>
<evidence type="ECO:0000313" key="2">
    <source>
        <dbReference type="EMBL" id="TGZ76907.1"/>
    </source>
</evidence>
<evidence type="ECO:0000313" key="3">
    <source>
        <dbReference type="Proteomes" id="UP000298138"/>
    </source>
</evidence>
<name>A0A4S2MQZ2_9PEZI</name>
<gene>
    <name evidence="2" type="ORF">EX30DRAFT_398925</name>
</gene>
<dbReference type="Proteomes" id="UP000298138">
    <property type="component" value="Unassembled WGS sequence"/>
</dbReference>
<dbReference type="EMBL" id="ML220163">
    <property type="protein sequence ID" value="TGZ76907.1"/>
    <property type="molecule type" value="Genomic_DNA"/>
</dbReference>
<keyword evidence="1" id="KW-0732">Signal</keyword>
<organism evidence="2 3">
    <name type="scientific">Ascodesmis nigricans</name>
    <dbReference type="NCBI Taxonomy" id="341454"/>
    <lineage>
        <taxon>Eukaryota</taxon>
        <taxon>Fungi</taxon>
        <taxon>Dikarya</taxon>
        <taxon>Ascomycota</taxon>
        <taxon>Pezizomycotina</taxon>
        <taxon>Pezizomycetes</taxon>
        <taxon>Pezizales</taxon>
        <taxon>Ascodesmidaceae</taxon>
        <taxon>Ascodesmis</taxon>
    </lineage>
</organism>
<feature type="chain" id="PRO_5020699481" evidence="1">
    <location>
        <begin position="22"/>
        <end position="133"/>
    </location>
</feature>